<keyword evidence="2" id="KW-1185">Reference proteome</keyword>
<dbReference type="KEGG" id="pnp:IJ22_36170"/>
<dbReference type="Proteomes" id="UP000061660">
    <property type="component" value="Chromosome"/>
</dbReference>
<sequence length="224" mass="25428">MEFQHERKILNFVPQRLVIAGYTNKDQEAVKHHIEELKELGIPAPRQVPMMYDLAPELLSNTDVISVVGNDSSGEAEVVLLDIDGTWYIGLGSDHTDRVLEAVSIQKSKQVCAKIISKQLWTFESISEHWDEIELNSWVQVDGEEVLYQSGTLSAFLNPMDLLELVKQRGYDSPGIALYCGTLPLKTEKFYFGGIFKAELHDKINNRKLTINYETKILKDSEVD</sequence>
<proteinExistence type="predicted"/>
<reference evidence="1 2" key="2">
    <citation type="journal article" date="2016" name="Genome Announc.">
        <title>Complete Genome Sequences of Two Interactive Moderate Thermophiles, Paenibacillus napthalenovorans 32O-Y and Paenibacillus sp. 32O-W.</title>
        <authorList>
            <person name="Butler R.R.III."/>
            <person name="Wang J."/>
            <person name="Stark B.C."/>
            <person name="Pombert J.F."/>
        </authorList>
    </citation>
    <scope>NUCLEOTIDE SEQUENCE [LARGE SCALE GENOMIC DNA]</scope>
    <source>
        <strain evidence="1 2">32O-Y</strain>
    </source>
</reference>
<dbReference type="RefSeq" id="WP_054817547.1">
    <property type="nucleotide sequence ID" value="NZ_BJCS01000005.1"/>
</dbReference>
<name>A0A0U2VKR7_9BACL</name>
<gene>
    <name evidence="1" type="ORF">IJ22_36170</name>
</gene>
<reference evidence="2" key="1">
    <citation type="submission" date="2015-12" db="EMBL/GenBank/DDBJ databases">
        <title>Complete genome sequences of two moderately thermophilic Paenibacillus species.</title>
        <authorList>
            <person name="Butler R.III."/>
            <person name="Wang J."/>
            <person name="Stark B.C."/>
            <person name="Pombert J.-F."/>
        </authorList>
    </citation>
    <scope>NUCLEOTIDE SEQUENCE [LARGE SCALE GENOMIC DNA]</scope>
    <source>
        <strain evidence="2">32O-Y</strain>
    </source>
</reference>
<dbReference type="EMBL" id="CP013652">
    <property type="protein sequence ID" value="ALS23955.1"/>
    <property type="molecule type" value="Genomic_DNA"/>
</dbReference>
<dbReference type="InterPro" id="IPR021269">
    <property type="entry name" value="DUF2848"/>
</dbReference>
<evidence type="ECO:0000313" key="1">
    <source>
        <dbReference type="EMBL" id="ALS23955.1"/>
    </source>
</evidence>
<accession>A0A0U2VKR7</accession>
<dbReference type="Pfam" id="PF11010">
    <property type="entry name" value="DUF2848"/>
    <property type="match status" value="1"/>
</dbReference>
<dbReference type="OrthoDB" id="9792678at2"/>
<dbReference type="STRING" id="162209.IJ22_36170"/>
<dbReference type="PATRIC" id="fig|162209.4.peg.3850"/>
<organism evidence="1 2">
    <name type="scientific">Paenibacillus naphthalenovorans</name>
    <dbReference type="NCBI Taxonomy" id="162209"/>
    <lineage>
        <taxon>Bacteria</taxon>
        <taxon>Bacillati</taxon>
        <taxon>Bacillota</taxon>
        <taxon>Bacilli</taxon>
        <taxon>Bacillales</taxon>
        <taxon>Paenibacillaceae</taxon>
        <taxon>Paenibacillus</taxon>
    </lineage>
</organism>
<dbReference type="AlphaFoldDB" id="A0A0U2VKR7"/>
<evidence type="ECO:0000313" key="2">
    <source>
        <dbReference type="Proteomes" id="UP000061660"/>
    </source>
</evidence>
<protein>
    <submittedName>
        <fullName evidence="1">Uncharacterized protein</fullName>
    </submittedName>
</protein>